<feature type="compositionally biased region" description="Polar residues" evidence="7">
    <location>
        <begin position="92"/>
        <end position="114"/>
    </location>
</feature>
<evidence type="ECO:0000256" key="4">
    <source>
        <dbReference type="ARBA" id="ARBA00023125"/>
    </source>
</evidence>
<feature type="coiled-coil region" evidence="6">
    <location>
        <begin position="183"/>
        <end position="217"/>
    </location>
</feature>
<dbReference type="InterPro" id="IPR040855">
    <property type="entry name" value="ORC_WH_C"/>
</dbReference>
<evidence type="ECO:0000256" key="3">
    <source>
        <dbReference type="ARBA" id="ARBA00022705"/>
    </source>
</evidence>
<dbReference type="CDD" id="cd20704">
    <property type="entry name" value="Orc3"/>
    <property type="match status" value="1"/>
</dbReference>
<evidence type="ECO:0000256" key="6">
    <source>
        <dbReference type="SAM" id="Coils"/>
    </source>
</evidence>
<accession>M8B4U0</accession>
<keyword evidence="3" id="KW-0235">DNA replication</keyword>
<dbReference type="EnsemblPlants" id="EMT09011">
    <property type="protein sequence ID" value="EMT09011"/>
    <property type="gene ID" value="F775_05311"/>
</dbReference>
<feature type="domain" description="Origin recognition complex subunit 3 winged helix C-terminal" evidence="9">
    <location>
        <begin position="874"/>
        <end position="930"/>
    </location>
</feature>
<evidence type="ECO:0000256" key="2">
    <source>
        <dbReference type="ARBA" id="ARBA00010977"/>
    </source>
</evidence>
<sequence length="997" mass="110047">MLDRSLRPAEAGAGAAGPGEVRGNVDRVLFKDLVDMVPLVESLMDRRTNPSYSRRASLVYTPAPAKKGGDLKSAKTPQTVSAKKRRDPGDTGNKSTPDSNGENGSVAPMTQSGAENKPKDKDEIGLLREQVDELQKQLVEKEEALRSAESTVSEMNAVYSTVDGLKRQVAEKEALIKYANSQLQNAKIMLADKQASLEKLEWEVKTSNKKVEDLQGDVSNMEFEISSFVTLFEKISENVSDDCHDGSIPSYDLEALQSVSEIDKIEVDKIEQERVTYAEALAAARANPNEEQLSSVAEARSRLQELMNTAKPLATNSLEQLQLDHINTPFFVLHKASAGAAASVSSPATSRARRRIEVSQPSSPNPKSAKRPRDDDDEGDMELYEQLRLEAFHCTWSKIQSTINVCLSSPHNSIDQPRPSSCAYFNACYVSSWYCFVLVPGGPQRHQPQAVRPENAEFVDDVTTFRDLMDHLESNGCHLAKLSATELSSKNGVGGCLRSLLRQLLSDVPDVADVSALASWYCKGDNYDQPIIIIIDDLEQCSGDVLGELVMTLSEWVIKIPIFFVMGIATTLDAPRKLLSSEALQRLDPCKLTLGSPSDRMNALVEAILVKPCAGFCISHEVAVFLRNYFFRHDGTITSFISALKNFWRDKFGALPVAIQKQAFGLPSCTRENNSIKPGNNLVEGLSELMKLQKDWSSVLLCLYEAGRHGKVQLLDIFCEAINLDLHTQNDSNNELLMSKLTSGNLSSGKSGAGRRCIAQALDTVRYMPMETLFRVLEVWSIHLEGMNEIKAKVKELQSTTTSEDCVTITKDKWPRRSTNSTAIGTVPLNDKATMLLDDITRNFLVPVECLPFHEIICFKNVGVLQSALIGNPRRMVQLDLLKSQSSLNCSCCSRNGIAVSASLHDTSVMCNLAQEYGDVINLHDWSLSYSWVDVSRAPPYDAYLHVGPFVFGRHVEKQQVTSFLLQHPYMPGPAAVLPIIGGRGVGKRTLVAQKFF</sequence>
<evidence type="ECO:0000259" key="9">
    <source>
        <dbReference type="Pfam" id="PF18137"/>
    </source>
</evidence>
<dbReference type="InterPro" id="IPR027417">
    <property type="entry name" value="P-loop_NTPase"/>
</dbReference>
<comment type="similarity">
    <text evidence="2">Belongs to the ORC3 family.</text>
</comment>
<keyword evidence="6" id="KW-0175">Coiled coil</keyword>
<reference evidence="10" key="1">
    <citation type="submission" date="2015-06" db="UniProtKB">
        <authorList>
            <consortium name="EnsemblPlants"/>
        </authorList>
    </citation>
    <scope>IDENTIFICATION</scope>
</reference>
<dbReference type="GO" id="GO:0005664">
    <property type="term" value="C:nuclear origin of replication recognition complex"/>
    <property type="evidence" value="ECO:0007669"/>
    <property type="project" value="InterPro"/>
</dbReference>
<feature type="region of interest" description="Disordered" evidence="7">
    <location>
        <begin position="1"/>
        <end position="24"/>
    </location>
</feature>
<dbReference type="InterPro" id="IPR045667">
    <property type="entry name" value="ORC3_N"/>
</dbReference>
<dbReference type="Pfam" id="PF07034">
    <property type="entry name" value="ORC3_N"/>
    <property type="match status" value="1"/>
</dbReference>
<evidence type="ECO:0000256" key="5">
    <source>
        <dbReference type="ARBA" id="ARBA00023242"/>
    </source>
</evidence>
<dbReference type="Pfam" id="PF18137">
    <property type="entry name" value="WHD_ORC"/>
    <property type="match status" value="1"/>
</dbReference>
<feature type="domain" description="Origin recognition complex subunit 3 N-terminal" evidence="8">
    <location>
        <begin position="456"/>
        <end position="652"/>
    </location>
</feature>
<feature type="coiled-coil region" evidence="6">
    <location>
        <begin position="124"/>
        <end position="158"/>
    </location>
</feature>
<dbReference type="InterPro" id="IPR020795">
    <property type="entry name" value="ORC3"/>
</dbReference>
<dbReference type="PANTHER" id="PTHR12748:SF0">
    <property type="entry name" value="ORIGIN RECOGNITION COMPLEX SUBUNIT 3"/>
    <property type="match status" value="1"/>
</dbReference>
<name>M8B4U0_AEGTA</name>
<protein>
    <submittedName>
        <fullName evidence="10">Origin recognition complex subunit 3</fullName>
    </submittedName>
</protein>
<dbReference type="PANTHER" id="PTHR12748">
    <property type="entry name" value="ORIGIN RECOGNITION COMPLEX SUBUNIT 3"/>
    <property type="match status" value="1"/>
</dbReference>
<evidence type="ECO:0000256" key="7">
    <source>
        <dbReference type="SAM" id="MobiDB-lite"/>
    </source>
</evidence>
<evidence type="ECO:0000256" key="1">
    <source>
        <dbReference type="ARBA" id="ARBA00004123"/>
    </source>
</evidence>
<dbReference type="GO" id="GO:0005656">
    <property type="term" value="C:nuclear pre-replicative complex"/>
    <property type="evidence" value="ECO:0007669"/>
    <property type="project" value="TreeGrafter"/>
</dbReference>
<proteinExistence type="inferred from homology"/>
<evidence type="ECO:0000313" key="10">
    <source>
        <dbReference type="EnsemblPlants" id="EMT09011"/>
    </source>
</evidence>
<keyword evidence="4" id="KW-0238">DNA-binding</keyword>
<organism evidence="10">
    <name type="scientific">Aegilops tauschii</name>
    <name type="common">Tausch's goatgrass</name>
    <name type="synonym">Aegilops squarrosa</name>
    <dbReference type="NCBI Taxonomy" id="37682"/>
    <lineage>
        <taxon>Eukaryota</taxon>
        <taxon>Viridiplantae</taxon>
        <taxon>Streptophyta</taxon>
        <taxon>Embryophyta</taxon>
        <taxon>Tracheophyta</taxon>
        <taxon>Spermatophyta</taxon>
        <taxon>Magnoliopsida</taxon>
        <taxon>Liliopsida</taxon>
        <taxon>Poales</taxon>
        <taxon>Poaceae</taxon>
        <taxon>BOP clade</taxon>
        <taxon>Pooideae</taxon>
        <taxon>Triticodae</taxon>
        <taxon>Triticeae</taxon>
        <taxon>Triticinae</taxon>
        <taxon>Aegilops</taxon>
    </lineage>
</organism>
<feature type="region of interest" description="Disordered" evidence="7">
    <location>
        <begin position="343"/>
        <end position="378"/>
    </location>
</feature>
<evidence type="ECO:0000259" key="8">
    <source>
        <dbReference type="Pfam" id="PF07034"/>
    </source>
</evidence>
<keyword evidence="5" id="KW-0539">Nucleus</keyword>
<comment type="subcellular location">
    <subcellularLocation>
        <location evidence="1">Nucleus</location>
    </subcellularLocation>
</comment>
<dbReference type="GO" id="GO:0006270">
    <property type="term" value="P:DNA replication initiation"/>
    <property type="evidence" value="ECO:0007669"/>
    <property type="project" value="TreeGrafter"/>
</dbReference>
<dbReference type="AlphaFoldDB" id="M8B4U0"/>
<feature type="region of interest" description="Disordered" evidence="7">
    <location>
        <begin position="55"/>
        <end position="119"/>
    </location>
</feature>
<dbReference type="GO" id="GO:0031261">
    <property type="term" value="C:DNA replication preinitiation complex"/>
    <property type="evidence" value="ECO:0007669"/>
    <property type="project" value="TreeGrafter"/>
</dbReference>
<dbReference type="GO" id="GO:0003688">
    <property type="term" value="F:DNA replication origin binding"/>
    <property type="evidence" value="ECO:0007669"/>
    <property type="project" value="TreeGrafter"/>
</dbReference>
<feature type="coiled-coil region" evidence="6">
    <location>
        <begin position="267"/>
        <end position="309"/>
    </location>
</feature>
<dbReference type="Gene3D" id="3.40.50.300">
    <property type="entry name" value="P-loop containing nucleotide triphosphate hydrolases"/>
    <property type="match status" value="1"/>
</dbReference>